<feature type="region of interest" description="Disordered" evidence="13">
    <location>
        <begin position="185"/>
        <end position="263"/>
    </location>
</feature>
<feature type="compositionally biased region" description="Acidic residues" evidence="13">
    <location>
        <begin position="65"/>
        <end position="95"/>
    </location>
</feature>
<evidence type="ECO:0000256" key="5">
    <source>
        <dbReference type="ARBA" id="ARBA00022759"/>
    </source>
</evidence>
<gene>
    <name evidence="14" type="ordered locus">Bathy16g00200</name>
</gene>
<evidence type="ECO:0000256" key="2">
    <source>
        <dbReference type="ARBA" id="ARBA00004123"/>
    </source>
</evidence>
<feature type="region of interest" description="Disordered" evidence="13">
    <location>
        <begin position="1"/>
        <end position="109"/>
    </location>
</feature>
<keyword evidence="7" id="KW-0378">Hydrolase</keyword>
<keyword evidence="6" id="KW-0227">DNA damage</keyword>
<comment type="subcellular location">
    <subcellularLocation>
        <location evidence="2">Nucleus</location>
    </subcellularLocation>
</comment>
<dbReference type="RefSeq" id="XP_007508542.1">
    <property type="nucleotide sequence ID" value="XM_007508480.1"/>
</dbReference>
<protein>
    <submittedName>
        <fullName evidence="14">Uncharacterized protein</fullName>
    </submittedName>
</protein>
<dbReference type="GO" id="GO:0048476">
    <property type="term" value="C:Holliday junction resolvase complex"/>
    <property type="evidence" value="ECO:0007669"/>
    <property type="project" value="InterPro"/>
</dbReference>
<sequence length="622" mass="71271">MTVNDEVIEISSSSEEEEEEQQEEELVGEEREEDEEAESEDEEEEEPSSSPVVRCAIRTTRSEEREEEDKEEEVILIDSDDDEEEEDKEEEEEQQQEQQEQKQQQQQQQKRFFNIGTEVLIHNILSKPELNGRKGEIMEYTGGFDRRYSVKVFGNVLALKEVNLIDFNTDGERAMEVMLQIRAAENRDSDDDTTKKRKEMMENEEDNVMLPTHRNDDVYGEDDDESPLYRRMAPSPPPSESPPARRMVPPPSPSTQFTPTRSKYARTLPYAHPAYQSGKSKMFGKITCVLDHDFAIKNVGKAVMQGLDAPNGISGVSKDYKNRLRCTSRTLLPIPASITWIRHPEKELRSNEECRFMLQDLTQMQVEEDPRLYWSMRTTLVLNGEEFVKLLEKEEETERLQHIQDGSLSDVLLKAKRRSDSVGILTLLVYGLDDYVLKRTRKEMAQVGAKDAFNDKFVSAMKTKLIVRSGGFGNLGKIQVKVVECLNEQAVVDNIIGMHRWLADLPFKKNHNAISVGVVATVDEKKIKKLDHLNVSWVKALAAISGLAEEHAHVVANRFPSAKKLIEHFERYKDDRYGGEHVIADLNKFSNRHRDGRQKIGIGVAQRLRVMFSQKARAGDIL</sequence>
<dbReference type="EMBL" id="FO082263">
    <property type="protein sequence ID" value="CCO20159.1"/>
    <property type="molecule type" value="Genomic_DNA"/>
</dbReference>
<keyword evidence="11" id="KW-0539">Nucleus</keyword>
<keyword evidence="10" id="KW-0234">DNA repair</keyword>
<accession>K8EQE2</accession>
<feature type="compositionally biased region" description="Low complexity" evidence="13">
    <location>
        <begin position="96"/>
        <end position="109"/>
    </location>
</feature>
<dbReference type="GO" id="GO:0005634">
    <property type="term" value="C:nucleus"/>
    <property type="evidence" value="ECO:0007669"/>
    <property type="project" value="UniProtKB-SubCell"/>
</dbReference>
<evidence type="ECO:0000256" key="4">
    <source>
        <dbReference type="ARBA" id="ARBA00022723"/>
    </source>
</evidence>
<dbReference type="GeneID" id="19011288"/>
<name>K8EQE2_9CHLO</name>
<dbReference type="KEGG" id="bpg:Bathy16g00200"/>
<dbReference type="InterPro" id="IPR033310">
    <property type="entry name" value="Mms4/EME1/EME2"/>
</dbReference>
<evidence type="ECO:0000256" key="13">
    <source>
        <dbReference type="SAM" id="MobiDB-lite"/>
    </source>
</evidence>
<dbReference type="GO" id="GO:0051321">
    <property type="term" value="P:meiotic cell cycle"/>
    <property type="evidence" value="ECO:0007669"/>
    <property type="project" value="UniProtKB-KW"/>
</dbReference>
<dbReference type="GO" id="GO:0006281">
    <property type="term" value="P:DNA repair"/>
    <property type="evidence" value="ECO:0007669"/>
    <property type="project" value="UniProtKB-KW"/>
</dbReference>
<evidence type="ECO:0000256" key="12">
    <source>
        <dbReference type="ARBA" id="ARBA00023254"/>
    </source>
</evidence>
<evidence type="ECO:0000256" key="3">
    <source>
        <dbReference type="ARBA" id="ARBA00022722"/>
    </source>
</evidence>
<dbReference type="GO" id="GO:0016787">
    <property type="term" value="F:hydrolase activity"/>
    <property type="evidence" value="ECO:0007669"/>
    <property type="project" value="UniProtKB-KW"/>
</dbReference>
<dbReference type="GO" id="GO:0006310">
    <property type="term" value="P:DNA recombination"/>
    <property type="evidence" value="ECO:0007669"/>
    <property type="project" value="UniProtKB-KW"/>
</dbReference>
<reference evidence="14 15" key="1">
    <citation type="submission" date="2011-10" db="EMBL/GenBank/DDBJ databases">
        <authorList>
            <person name="Genoscope - CEA"/>
        </authorList>
    </citation>
    <scope>NUCLEOTIDE SEQUENCE [LARGE SCALE GENOMIC DNA]</scope>
    <source>
        <strain evidence="14 15">RCC 1105</strain>
    </source>
</reference>
<dbReference type="InterPro" id="IPR042530">
    <property type="entry name" value="EME1/EME2_C"/>
</dbReference>
<keyword evidence="5" id="KW-0255">Endonuclease</keyword>
<keyword evidence="12" id="KW-0469">Meiosis</keyword>
<keyword evidence="15" id="KW-1185">Reference proteome</keyword>
<evidence type="ECO:0000256" key="10">
    <source>
        <dbReference type="ARBA" id="ARBA00023204"/>
    </source>
</evidence>
<dbReference type="Proteomes" id="UP000198341">
    <property type="component" value="Chromosome 16"/>
</dbReference>
<evidence type="ECO:0000256" key="1">
    <source>
        <dbReference type="ARBA" id="ARBA00001946"/>
    </source>
</evidence>
<evidence type="ECO:0000256" key="7">
    <source>
        <dbReference type="ARBA" id="ARBA00022801"/>
    </source>
</evidence>
<evidence type="ECO:0000256" key="6">
    <source>
        <dbReference type="ARBA" id="ARBA00022763"/>
    </source>
</evidence>
<dbReference type="Gene3D" id="1.10.150.670">
    <property type="entry name" value="Crossover junction endonuclease EME1, DNA-binding domain"/>
    <property type="match status" value="1"/>
</dbReference>
<keyword evidence="3" id="KW-0540">Nuclease</keyword>
<dbReference type="PANTHER" id="PTHR21077:SF5">
    <property type="entry name" value="CROSSOVER JUNCTION ENDONUCLEASE MMS4"/>
    <property type="match status" value="1"/>
</dbReference>
<evidence type="ECO:0000256" key="8">
    <source>
        <dbReference type="ARBA" id="ARBA00022842"/>
    </source>
</evidence>
<evidence type="ECO:0000313" key="15">
    <source>
        <dbReference type="Proteomes" id="UP000198341"/>
    </source>
</evidence>
<comment type="cofactor">
    <cofactor evidence="1">
        <name>Mg(2+)</name>
        <dbReference type="ChEBI" id="CHEBI:18420"/>
    </cofactor>
</comment>
<dbReference type="PANTHER" id="PTHR21077">
    <property type="entry name" value="EME1 PROTEIN"/>
    <property type="match status" value="1"/>
</dbReference>
<evidence type="ECO:0000256" key="9">
    <source>
        <dbReference type="ARBA" id="ARBA00023172"/>
    </source>
</evidence>
<dbReference type="AlphaFoldDB" id="K8EQE2"/>
<evidence type="ECO:0000256" key="11">
    <source>
        <dbReference type="ARBA" id="ARBA00023242"/>
    </source>
</evidence>
<keyword evidence="8" id="KW-0460">Magnesium</keyword>
<dbReference type="GO" id="GO:0004519">
    <property type="term" value="F:endonuclease activity"/>
    <property type="evidence" value="ECO:0007669"/>
    <property type="project" value="UniProtKB-KW"/>
</dbReference>
<keyword evidence="9" id="KW-0233">DNA recombination</keyword>
<proteinExistence type="predicted"/>
<feature type="compositionally biased region" description="Acidic residues" evidence="13">
    <location>
        <begin position="14"/>
        <end position="47"/>
    </location>
</feature>
<keyword evidence="4" id="KW-0479">Metal-binding</keyword>
<organism evidence="14 15">
    <name type="scientific">Bathycoccus prasinos</name>
    <dbReference type="NCBI Taxonomy" id="41875"/>
    <lineage>
        <taxon>Eukaryota</taxon>
        <taxon>Viridiplantae</taxon>
        <taxon>Chlorophyta</taxon>
        <taxon>Mamiellophyceae</taxon>
        <taxon>Mamiellales</taxon>
        <taxon>Bathycoccaceae</taxon>
        <taxon>Bathycoccus</taxon>
    </lineage>
</organism>
<evidence type="ECO:0000313" key="14">
    <source>
        <dbReference type="EMBL" id="CCO20159.1"/>
    </source>
</evidence>
<dbReference type="GO" id="GO:0046872">
    <property type="term" value="F:metal ion binding"/>
    <property type="evidence" value="ECO:0007669"/>
    <property type="project" value="UniProtKB-KW"/>
</dbReference>